<dbReference type="RefSeq" id="WP_184005087.1">
    <property type="nucleotide sequence ID" value="NZ_BAABIF010000006.1"/>
</dbReference>
<proteinExistence type="inferred from homology"/>
<protein>
    <recommendedName>
        <fullName evidence="5 6">Dephospho-CoA kinase</fullName>
        <ecNumber evidence="5 6">2.7.1.24</ecNumber>
    </recommendedName>
    <alternativeName>
        <fullName evidence="5">Dephosphocoenzyme A kinase</fullName>
    </alternativeName>
</protein>
<keyword evidence="4 5" id="KW-0173">Coenzyme A biosynthesis</keyword>
<evidence type="ECO:0000256" key="1">
    <source>
        <dbReference type="ARBA" id="ARBA00009018"/>
    </source>
</evidence>
<feature type="binding site" evidence="5">
    <location>
        <begin position="11"/>
        <end position="16"/>
    </location>
    <ligand>
        <name>ATP</name>
        <dbReference type="ChEBI" id="CHEBI:30616"/>
    </ligand>
</feature>
<comment type="similarity">
    <text evidence="1 5">Belongs to the CoaE family.</text>
</comment>
<keyword evidence="8" id="KW-1185">Reference proteome</keyword>
<dbReference type="GO" id="GO:0005737">
    <property type="term" value="C:cytoplasm"/>
    <property type="evidence" value="ECO:0007669"/>
    <property type="project" value="UniProtKB-SubCell"/>
</dbReference>
<dbReference type="HAMAP" id="MF_00376">
    <property type="entry name" value="Dephospho_CoA_kinase"/>
    <property type="match status" value="1"/>
</dbReference>
<dbReference type="PANTHER" id="PTHR10695:SF46">
    <property type="entry name" value="BIFUNCTIONAL COENZYME A SYNTHASE-RELATED"/>
    <property type="match status" value="1"/>
</dbReference>
<keyword evidence="3 5" id="KW-0067">ATP-binding</keyword>
<dbReference type="InterPro" id="IPR001977">
    <property type="entry name" value="Depp_CoAkinase"/>
</dbReference>
<dbReference type="PROSITE" id="PS51219">
    <property type="entry name" value="DPCK"/>
    <property type="match status" value="1"/>
</dbReference>
<dbReference type="SUPFAM" id="SSF52540">
    <property type="entry name" value="P-loop containing nucleoside triphosphate hydrolases"/>
    <property type="match status" value="1"/>
</dbReference>
<comment type="pathway">
    <text evidence="5">Cofactor biosynthesis; coenzyme A biosynthesis; CoA from (R)-pantothenate: step 5/5.</text>
</comment>
<organism evidence="7 8">
    <name type="scientific">Stakelama sediminis</name>
    <dbReference type="NCBI Taxonomy" id="463200"/>
    <lineage>
        <taxon>Bacteria</taxon>
        <taxon>Pseudomonadati</taxon>
        <taxon>Pseudomonadota</taxon>
        <taxon>Alphaproteobacteria</taxon>
        <taxon>Sphingomonadales</taxon>
        <taxon>Sphingomonadaceae</taxon>
        <taxon>Stakelama</taxon>
    </lineage>
</organism>
<dbReference type="PANTHER" id="PTHR10695">
    <property type="entry name" value="DEPHOSPHO-COA KINASE-RELATED"/>
    <property type="match status" value="1"/>
</dbReference>
<name>A0A840Z1L5_9SPHN</name>
<dbReference type="GO" id="GO:0004140">
    <property type="term" value="F:dephospho-CoA kinase activity"/>
    <property type="evidence" value="ECO:0007669"/>
    <property type="project" value="UniProtKB-UniRule"/>
</dbReference>
<dbReference type="GO" id="GO:0005524">
    <property type="term" value="F:ATP binding"/>
    <property type="evidence" value="ECO:0007669"/>
    <property type="project" value="UniProtKB-UniRule"/>
</dbReference>
<dbReference type="CDD" id="cd02022">
    <property type="entry name" value="DPCK"/>
    <property type="match status" value="1"/>
</dbReference>
<evidence type="ECO:0000256" key="2">
    <source>
        <dbReference type="ARBA" id="ARBA00022741"/>
    </source>
</evidence>
<evidence type="ECO:0000256" key="5">
    <source>
        <dbReference type="HAMAP-Rule" id="MF_00376"/>
    </source>
</evidence>
<comment type="function">
    <text evidence="5">Catalyzes the phosphorylation of the 3'-hydroxyl group of dephosphocoenzyme A to form coenzyme A.</text>
</comment>
<keyword evidence="5 7" id="KW-0418">Kinase</keyword>
<dbReference type="Gene3D" id="3.40.50.300">
    <property type="entry name" value="P-loop containing nucleotide triphosphate hydrolases"/>
    <property type="match status" value="1"/>
</dbReference>
<gene>
    <name evidence="5" type="primary">coaE</name>
    <name evidence="7" type="ORF">FHR23_002771</name>
</gene>
<keyword evidence="2 5" id="KW-0547">Nucleotide-binding</keyword>
<dbReference type="UniPathway" id="UPA00241">
    <property type="reaction ID" value="UER00356"/>
</dbReference>
<keyword evidence="5" id="KW-0963">Cytoplasm</keyword>
<comment type="subcellular location">
    <subcellularLocation>
        <location evidence="5">Cytoplasm</location>
    </subcellularLocation>
</comment>
<evidence type="ECO:0000313" key="8">
    <source>
        <dbReference type="Proteomes" id="UP000554342"/>
    </source>
</evidence>
<dbReference type="Pfam" id="PF01121">
    <property type="entry name" value="CoaE"/>
    <property type="match status" value="1"/>
</dbReference>
<dbReference type="GO" id="GO:0015937">
    <property type="term" value="P:coenzyme A biosynthetic process"/>
    <property type="evidence" value="ECO:0007669"/>
    <property type="project" value="UniProtKB-UniRule"/>
</dbReference>
<keyword evidence="5 7" id="KW-0808">Transferase</keyword>
<dbReference type="AlphaFoldDB" id="A0A840Z1L5"/>
<comment type="caution">
    <text evidence="7">The sequence shown here is derived from an EMBL/GenBank/DDBJ whole genome shotgun (WGS) entry which is preliminary data.</text>
</comment>
<comment type="catalytic activity">
    <reaction evidence="5">
        <text>3'-dephospho-CoA + ATP = ADP + CoA + H(+)</text>
        <dbReference type="Rhea" id="RHEA:18245"/>
        <dbReference type="ChEBI" id="CHEBI:15378"/>
        <dbReference type="ChEBI" id="CHEBI:30616"/>
        <dbReference type="ChEBI" id="CHEBI:57287"/>
        <dbReference type="ChEBI" id="CHEBI:57328"/>
        <dbReference type="ChEBI" id="CHEBI:456216"/>
        <dbReference type="EC" id="2.7.1.24"/>
    </reaction>
</comment>
<dbReference type="InterPro" id="IPR027417">
    <property type="entry name" value="P-loop_NTPase"/>
</dbReference>
<dbReference type="Proteomes" id="UP000554342">
    <property type="component" value="Unassembled WGS sequence"/>
</dbReference>
<dbReference type="EC" id="2.7.1.24" evidence="5 6"/>
<dbReference type="EMBL" id="JACIJI010000006">
    <property type="protein sequence ID" value="MBB5719815.1"/>
    <property type="molecule type" value="Genomic_DNA"/>
</dbReference>
<reference evidence="7 8" key="1">
    <citation type="submission" date="2020-08" db="EMBL/GenBank/DDBJ databases">
        <title>Genomic Encyclopedia of Type Strains, Phase IV (KMG-IV): sequencing the most valuable type-strain genomes for metagenomic binning, comparative biology and taxonomic classification.</title>
        <authorList>
            <person name="Goeker M."/>
        </authorList>
    </citation>
    <scope>NUCLEOTIDE SEQUENCE [LARGE SCALE GENOMIC DNA]</scope>
    <source>
        <strain evidence="7 8">DSM 27203</strain>
    </source>
</reference>
<evidence type="ECO:0000256" key="3">
    <source>
        <dbReference type="ARBA" id="ARBA00022840"/>
    </source>
</evidence>
<accession>A0A840Z1L5</accession>
<sequence>MIQLGLTGSIGMGKSTVAAMFADAGVPVFDADAAVHGLQGPGGAALAAIETAFPGTTGPDGVDREALGARVLNDDAAMKQLEGIMHPMVAQMRAAFLAEHADAPLVVFDIPLLFETGGDKGVDSIAVVSAPPDVQARRVLARPGMTLDKFDAVLARQMPDVEKRARANHIIDTGGSLDATRAEVESLIACLRENRVR</sequence>
<evidence type="ECO:0000256" key="6">
    <source>
        <dbReference type="NCBIfam" id="TIGR00152"/>
    </source>
</evidence>
<dbReference type="NCBIfam" id="TIGR00152">
    <property type="entry name" value="dephospho-CoA kinase"/>
    <property type="match status" value="1"/>
</dbReference>
<evidence type="ECO:0000313" key="7">
    <source>
        <dbReference type="EMBL" id="MBB5719815.1"/>
    </source>
</evidence>
<evidence type="ECO:0000256" key="4">
    <source>
        <dbReference type="ARBA" id="ARBA00022993"/>
    </source>
</evidence>